<dbReference type="AlphaFoldDB" id="A0A2P1PTD3"/>
<reference evidence="2 3" key="2">
    <citation type="submission" date="2018-03" db="EMBL/GenBank/DDBJ databases">
        <authorList>
            <person name="Keele B.F."/>
        </authorList>
    </citation>
    <scope>NUCLEOTIDE SEQUENCE [LARGE SCALE GENOMIC DNA]</scope>
    <source>
        <strain evidence="2 3">D13</strain>
    </source>
</reference>
<protein>
    <submittedName>
        <fullName evidence="2">Uncharacterized protein</fullName>
    </submittedName>
</protein>
<dbReference type="KEGG" id="xba:C7S18_13245"/>
<keyword evidence="3" id="KW-1185">Reference proteome</keyword>
<evidence type="ECO:0000313" key="3">
    <source>
        <dbReference type="Proteomes" id="UP000241074"/>
    </source>
</evidence>
<organism evidence="2 3">
    <name type="scientific">Ahniella affigens</name>
    <dbReference type="NCBI Taxonomy" id="2021234"/>
    <lineage>
        <taxon>Bacteria</taxon>
        <taxon>Pseudomonadati</taxon>
        <taxon>Pseudomonadota</taxon>
        <taxon>Gammaproteobacteria</taxon>
        <taxon>Lysobacterales</taxon>
        <taxon>Rhodanobacteraceae</taxon>
        <taxon>Ahniella</taxon>
    </lineage>
</organism>
<proteinExistence type="predicted"/>
<name>A0A2P1PTD3_9GAMM</name>
<evidence type="ECO:0000313" key="2">
    <source>
        <dbReference type="EMBL" id="AVP98104.1"/>
    </source>
</evidence>
<gene>
    <name evidence="2" type="ORF">C7S18_13245</name>
</gene>
<dbReference type="OrthoDB" id="9182628at2"/>
<evidence type="ECO:0000256" key="1">
    <source>
        <dbReference type="SAM" id="MobiDB-lite"/>
    </source>
</evidence>
<sequence>MSASESAAARYNFVDMSPRYLPALLVAQLLPGSFAPATDHLRDALDLSGFDPRDRNDLTGAPRMRRRSC</sequence>
<accession>A0A2P1PTD3</accession>
<dbReference type="EMBL" id="CP027860">
    <property type="protein sequence ID" value="AVP98104.1"/>
    <property type="molecule type" value="Genomic_DNA"/>
</dbReference>
<feature type="region of interest" description="Disordered" evidence="1">
    <location>
        <begin position="45"/>
        <end position="69"/>
    </location>
</feature>
<feature type="compositionally biased region" description="Basic and acidic residues" evidence="1">
    <location>
        <begin position="45"/>
        <end position="57"/>
    </location>
</feature>
<reference evidence="2 3" key="1">
    <citation type="submission" date="2018-03" db="EMBL/GenBank/DDBJ databases">
        <title>Ahniella affigens gen. nov., sp. nov., a gammaproteobacterium isolated from sandy soil near a stream.</title>
        <authorList>
            <person name="Ko Y."/>
            <person name="Kim J.-H."/>
        </authorList>
    </citation>
    <scope>NUCLEOTIDE SEQUENCE [LARGE SCALE GENOMIC DNA]</scope>
    <source>
        <strain evidence="2 3">D13</strain>
    </source>
</reference>
<dbReference type="Proteomes" id="UP000241074">
    <property type="component" value="Chromosome"/>
</dbReference>
<dbReference type="RefSeq" id="WP_106892024.1">
    <property type="nucleotide sequence ID" value="NZ_CP027860.1"/>
</dbReference>